<keyword evidence="2 9" id="KW-0716">Sensory transduction</keyword>
<gene>
    <name evidence="10" type="ORF">PVAND_003159</name>
</gene>
<evidence type="ECO:0000256" key="9">
    <source>
        <dbReference type="RuleBase" id="RU351113"/>
    </source>
</evidence>
<keyword evidence="5 9" id="KW-1133">Transmembrane helix</keyword>
<evidence type="ECO:0000256" key="6">
    <source>
        <dbReference type="ARBA" id="ARBA00023136"/>
    </source>
</evidence>
<feature type="transmembrane region" description="Helical" evidence="9">
    <location>
        <begin position="311"/>
        <end position="333"/>
    </location>
</feature>
<keyword evidence="3 9" id="KW-0812">Transmembrane</keyword>
<dbReference type="PANTHER" id="PTHR21137:SF44">
    <property type="entry name" value="ODORANT RECEPTOR 13A-RELATED"/>
    <property type="match status" value="1"/>
</dbReference>
<name>A0A9J6BT81_POLVA</name>
<comment type="caution">
    <text evidence="9">Lacks conserved residue(s) required for the propagation of feature annotation.</text>
</comment>
<sequence length="410" mass="48033">MKLSERLRTFTTRVKSYFVSDQVRSFVLFLEDFFPSGKIFGLYGFTFFDGLQNSVNQRRQKQFFWISVAVIVTLISLLASNFMVNATKPEKLTEATESYTWMSGFIMVLVKTYFLCSQKRAAIRKILHRLDQYFPHSNRKQLQFGAIKHYRYMKKLFRICLTCYGGIWLHYTYMSLLQLIFGHAFELIAPIYFPFDPLQPLLYPIFISLQSWSVLFAALMLTATDSFFCSLICVTSMEFDVLAQKLSQIDPESDENAEKKLQEIIDGYNELTDIANELEKIFSPLLFVHIFAGIFQLCSTAFLSFSPIRHYLMIKYSITVPLILFHVYSICFYGEQLQTSSMRVADEAYNCNWYGKNLKFRKMILLTMLRTQRPQKLTGLKFMNVGLPVFYWSLQIVHSYYSLLCGLYEH</sequence>
<feature type="transmembrane region" description="Helical" evidence="9">
    <location>
        <begin position="201"/>
        <end position="221"/>
    </location>
</feature>
<dbReference type="GO" id="GO:0005549">
    <property type="term" value="F:odorant binding"/>
    <property type="evidence" value="ECO:0007669"/>
    <property type="project" value="InterPro"/>
</dbReference>
<dbReference type="InterPro" id="IPR004117">
    <property type="entry name" value="7tm6_olfct_rcpt"/>
</dbReference>
<feature type="transmembrane region" description="Helical" evidence="9">
    <location>
        <begin position="285"/>
        <end position="305"/>
    </location>
</feature>
<evidence type="ECO:0000313" key="10">
    <source>
        <dbReference type="EMBL" id="KAG5673084.1"/>
    </source>
</evidence>
<dbReference type="GO" id="GO:0007165">
    <property type="term" value="P:signal transduction"/>
    <property type="evidence" value="ECO:0007669"/>
    <property type="project" value="UniProtKB-KW"/>
</dbReference>
<comment type="similarity">
    <text evidence="9">Belongs to the insect chemoreceptor superfamily. Heteromeric odorant receptor channel (TC 1.A.69) family.</text>
</comment>
<proteinExistence type="inferred from homology"/>
<keyword evidence="11" id="KW-1185">Reference proteome</keyword>
<evidence type="ECO:0000313" key="11">
    <source>
        <dbReference type="Proteomes" id="UP001107558"/>
    </source>
</evidence>
<evidence type="ECO:0000256" key="3">
    <source>
        <dbReference type="ARBA" id="ARBA00022692"/>
    </source>
</evidence>
<evidence type="ECO:0000256" key="7">
    <source>
        <dbReference type="ARBA" id="ARBA00023170"/>
    </source>
</evidence>
<dbReference type="GO" id="GO:0004984">
    <property type="term" value="F:olfactory receptor activity"/>
    <property type="evidence" value="ECO:0007669"/>
    <property type="project" value="InterPro"/>
</dbReference>
<dbReference type="Proteomes" id="UP001107558">
    <property type="component" value="Chromosome 3"/>
</dbReference>
<comment type="caution">
    <text evidence="10">The sequence shown here is derived from an EMBL/GenBank/DDBJ whole genome shotgun (WGS) entry which is preliminary data.</text>
</comment>
<dbReference type="OrthoDB" id="6617147at2759"/>
<organism evidence="10 11">
    <name type="scientific">Polypedilum vanderplanki</name>
    <name type="common">Sleeping chironomid midge</name>
    <dbReference type="NCBI Taxonomy" id="319348"/>
    <lineage>
        <taxon>Eukaryota</taxon>
        <taxon>Metazoa</taxon>
        <taxon>Ecdysozoa</taxon>
        <taxon>Arthropoda</taxon>
        <taxon>Hexapoda</taxon>
        <taxon>Insecta</taxon>
        <taxon>Pterygota</taxon>
        <taxon>Neoptera</taxon>
        <taxon>Endopterygota</taxon>
        <taxon>Diptera</taxon>
        <taxon>Nematocera</taxon>
        <taxon>Chironomoidea</taxon>
        <taxon>Chironomidae</taxon>
        <taxon>Chironominae</taxon>
        <taxon>Polypedilum</taxon>
        <taxon>Polypedilum</taxon>
    </lineage>
</organism>
<evidence type="ECO:0000256" key="2">
    <source>
        <dbReference type="ARBA" id="ARBA00022606"/>
    </source>
</evidence>
<keyword evidence="8 9" id="KW-0807">Transducer</keyword>
<accession>A0A9J6BT81</accession>
<evidence type="ECO:0000256" key="5">
    <source>
        <dbReference type="ARBA" id="ARBA00022989"/>
    </source>
</evidence>
<feature type="transmembrane region" description="Helical" evidence="9">
    <location>
        <begin position="156"/>
        <end position="181"/>
    </location>
</feature>
<evidence type="ECO:0000256" key="1">
    <source>
        <dbReference type="ARBA" id="ARBA00004141"/>
    </source>
</evidence>
<keyword evidence="7 9" id="KW-0675">Receptor</keyword>
<dbReference type="EMBL" id="JADBJN010000003">
    <property type="protein sequence ID" value="KAG5673084.1"/>
    <property type="molecule type" value="Genomic_DNA"/>
</dbReference>
<evidence type="ECO:0000256" key="8">
    <source>
        <dbReference type="ARBA" id="ARBA00023224"/>
    </source>
</evidence>
<reference evidence="10" key="1">
    <citation type="submission" date="2021-03" db="EMBL/GenBank/DDBJ databases">
        <title>Chromosome level genome of the anhydrobiotic midge Polypedilum vanderplanki.</title>
        <authorList>
            <person name="Yoshida Y."/>
            <person name="Kikawada T."/>
            <person name="Gusev O."/>
        </authorList>
    </citation>
    <scope>NUCLEOTIDE SEQUENCE</scope>
    <source>
        <strain evidence="10">NIAS01</strain>
        <tissue evidence="10">Whole body or cell culture</tissue>
    </source>
</reference>
<dbReference type="GO" id="GO:0005886">
    <property type="term" value="C:plasma membrane"/>
    <property type="evidence" value="ECO:0007669"/>
    <property type="project" value="UniProtKB-SubCell"/>
</dbReference>
<dbReference type="Pfam" id="PF02949">
    <property type="entry name" value="7tm_6"/>
    <property type="match status" value="1"/>
</dbReference>
<feature type="transmembrane region" description="Helical" evidence="9">
    <location>
        <begin position="63"/>
        <end position="86"/>
    </location>
</feature>
<evidence type="ECO:0000256" key="4">
    <source>
        <dbReference type="ARBA" id="ARBA00022725"/>
    </source>
</evidence>
<feature type="transmembrane region" description="Helical" evidence="9">
    <location>
        <begin position="98"/>
        <end position="116"/>
    </location>
</feature>
<keyword evidence="6 9" id="KW-0472">Membrane</keyword>
<dbReference type="PANTHER" id="PTHR21137">
    <property type="entry name" value="ODORANT RECEPTOR"/>
    <property type="match status" value="1"/>
</dbReference>
<keyword evidence="4 9" id="KW-0552">Olfaction</keyword>
<comment type="subcellular location">
    <subcellularLocation>
        <location evidence="9">Cell membrane</location>
        <topology evidence="9">Multi-pass membrane protein</topology>
    </subcellularLocation>
    <subcellularLocation>
        <location evidence="1">Membrane</location>
        <topology evidence="1">Multi-pass membrane protein</topology>
    </subcellularLocation>
</comment>
<dbReference type="AlphaFoldDB" id="A0A9J6BT81"/>
<protein>
    <recommendedName>
        <fullName evidence="9">Odorant receptor</fullName>
    </recommendedName>
</protein>